<evidence type="ECO:0000256" key="2">
    <source>
        <dbReference type="ARBA" id="ARBA00022980"/>
    </source>
</evidence>
<comment type="similarity">
    <text evidence="1">Belongs to the eukaryotic ribosomal protein eL33 family.</text>
</comment>
<dbReference type="PROSITE" id="PS01105">
    <property type="entry name" value="RIBOSOMAL_L35AE"/>
    <property type="match status" value="1"/>
</dbReference>
<evidence type="ECO:0000313" key="4">
    <source>
        <dbReference type="EMBL" id="KNC49994.1"/>
    </source>
</evidence>
<organism evidence="4 5">
    <name type="scientific">Thecamonas trahens ATCC 50062</name>
    <dbReference type="NCBI Taxonomy" id="461836"/>
    <lineage>
        <taxon>Eukaryota</taxon>
        <taxon>Apusozoa</taxon>
        <taxon>Apusomonadida</taxon>
        <taxon>Apusomonadidae</taxon>
        <taxon>Thecamonas</taxon>
    </lineage>
</organism>
<proteinExistence type="inferred from homology"/>
<dbReference type="FunFam" id="2.40.10.190:FF:000001">
    <property type="entry name" value="60S ribosomal protein L35a"/>
    <property type="match status" value="1"/>
</dbReference>
<protein>
    <submittedName>
        <fullName evidence="4">60S ribosomal protein L33</fullName>
    </submittedName>
</protein>
<name>A0A0L0DCC4_THETB</name>
<dbReference type="EMBL" id="GL349459">
    <property type="protein sequence ID" value="KNC49994.1"/>
    <property type="molecule type" value="Genomic_DNA"/>
</dbReference>
<dbReference type="InterPro" id="IPR018266">
    <property type="entry name" value="Ribosomal_eL33_CS"/>
</dbReference>
<dbReference type="GO" id="GO:0005840">
    <property type="term" value="C:ribosome"/>
    <property type="evidence" value="ECO:0007669"/>
    <property type="project" value="UniProtKB-KW"/>
</dbReference>
<dbReference type="eggNOG" id="KOG0887">
    <property type="taxonomic scope" value="Eukaryota"/>
</dbReference>
<dbReference type="Gene3D" id="2.40.10.190">
    <property type="entry name" value="translation elongation factor selb, chain A, domain 4"/>
    <property type="match status" value="1"/>
</dbReference>
<dbReference type="GeneID" id="25565085"/>
<dbReference type="GO" id="GO:0003735">
    <property type="term" value="F:structural constituent of ribosome"/>
    <property type="evidence" value="ECO:0007669"/>
    <property type="project" value="InterPro"/>
</dbReference>
<dbReference type="STRING" id="461836.A0A0L0DCC4"/>
<dbReference type="Proteomes" id="UP000054408">
    <property type="component" value="Unassembled WGS sequence"/>
</dbReference>
<dbReference type="SUPFAM" id="SSF50447">
    <property type="entry name" value="Translation proteins"/>
    <property type="match status" value="1"/>
</dbReference>
<evidence type="ECO:0000256" key="3">
    <source>
        <dbReference type="ARBA" id="ARBA00023274"/>
    </source>
</evidence>
<dbReference type="OrthoDB" id="1166329at2759"/>
<dbReference type="GO" id="GO:1990904">
    <property type="term" value="C:ribonucleoprotein complex"/>
    <property type="evidence" value="ECO:0007669"/>
    <property type="project" value="UniProtKB-KW"/>
</dbReference>
<sequence>MPRTYVKAVHVGYKRSKVVHYPHTSLLKLEGCNTRKATNFYVGKRVAYVYKGEKKDLKGSTTRYIWGKITRPHGNSGLVRAKFKRNLPPRSFGAPVRVMLFPSNI</sequence>
<accession>A0A0L0DCC4</accession>
<evidence type="ECO:0000313" key="5">
    <source>
        <dbReference type="Proteomes" id="UP000054408"/>
    </source>
</evidence>
<keyword evidence="3" id="KW-0687">Ribonucleoprotein</keyword>
<dbReference type="GO" id="GO:0006412">
    <property type="term" value="P:translation"/>
    <property type="evidence" value="ECO:0007669"/>
    <property type="project" value="InterPro"/>
</dbReference>
<gene>
    <name evidence="4" type="ORF">AMSG_05751</name>
</gene>
<dbReference type="Pfam" id="PF01247">
    <property type="entry name" value="Ribosomal_L35Ae"/>
    <property type="match status" value="1"/>
</dbReference>
<dbReference type="PANTHER" id="PTHR10902">
    <property type="entry name" value="60S RIBOSOMAL PROTEIN L35A"/>
    <property type="match status" value="1"/>
</dbReference>
<dbReference type="InterPro" id="IPR038661">
    <property type="entry name" value="Ribosomal_eL33_sf"/>
</dbReference>
<keyword evidence="5" id="KW-1185">Reference proteome</keyword>
<dbReference type="HAMAP" id="MF_00573">
    <property type="entry name" value="Ribosomal_eL33"/>
    <property type="match status" value="1"/>
</dbReference>
<dbReference type="InterPro" id="IPR009000">
    <property type="entry name" value="Transl_B-barrel_sf"/>
</dbReference>
<dbReference type="AlphaFoldDB" id="A0A0L0DCC4"/>
<dbReference type="RefSeq" id="XP_013757163.1">
    <property type="nucleotide sequence ID" value="XM_013901709.1"/>
</dbReference>
<evidence type="ECO:0000256" key="1">
    <source>
        <dbReference type="ARBA" id="ARBA00009269"/>
    </source>
</evidence>
<dbReference type="OMA" id="YRTNKHH"/>
<keyword evidence="2 4" id="KW-0689">Ribosomal protein</keyword>
<dbReference type="InterPro" id="IPR001780">
    <property type="entry name" value="Ribosomal_eL33"/>
</dbReference>
<reference evidence="4 5" key="1">
    <citation type="submission" date="2010-05" db="EMBL/GenBank/DDBJ databases">
        <title>The Genome Sequence of Thecamonas trahens ATCC 50062.</title>
        <authorList>
            <consortium name="The Broad Institute Genome Sequencing Platform"/>
            <person name="Russ C."/>
            <person name="Cuomo C."/>
            <person name="Shea T."/>
            <person name="Young S.K."/>
            <person name="Zeng Q."/>
            <person name="Koehrsen M."/>
            <person name="Haas B."/>
            <person name="Borodovsky M."/>
            <person name="Guigo R."/>
            <person name="Alvarado L."/>
            <person name="Berlin A."/>
            <person name="Bochicchio J."/>
            <person name="Borenstein D."/>
            <person name="Chapman S."/>
            <person name="Chen Z."/>
            <person name="Freedman E."/>
            <person name="Gellesch M."/>
            <person name="Goldberg J."/>
            <person name="Griggs A."/>
            <person name="Gujja S."/>
            <person name="Heilman E."/>
            <person name="Heiman D."/>
            <person name="Hepburn T."/>
            <person name="Howarth C."/>
            <person name="Jen D."/>
            <person name="Larson L."/>
            <person name="Mehta T."/>
            <person name="Park D."/>
            <person name="Pearson M."/>
            <person name="Roberts A."/>
            <person name="Saif S."/>
            <person name="Shenoy N."/>
            <person name="Sisk P."/>
            <person name="Stolte C."/>
            <person name="Sykes S."/>
            <person name="Thomson T."/>
            <person name="Walk T."/>
            <person name="White J."/>
            <person name="Yandava C."/>
            <person name="Burger G."/>
            <person name="Gray M.W."/>
            <person name="Holland P.W.H."/>
            <person name="King N."/>
            <person name="Lang F.B.F."/>
            <person name="Roger A.J."/>
            <person name="Ruiz-Trillo I."/>
            <person name="Lander E."/>
            <person name="Nusbaum C."/>
        </authorList>
    </citation>
    <scope>NUCLEOTIDE SEQUENCE [LARGE SCALE GENOMIC DNA]</scope>
    <source>
        <strain evidence="4 5">ATCC 50062</strain>
    </source>
</reference>